<dbReference type="RefSeq" id="WP_003675119.1">
    <property type="nucleotide sequence ID" value="NZ_JBKZCI010000007.1"/>
</dbReference>
<dbReference type="AlphaFoldDB" id="A0A0S4NN91"/>
<dbReference type="HOGENOM" id="CLU_1174219_0_0_9"/>
<proteinExistence type="predicted"/>
<name>A0A0S4NN91_LIMR5</name>
<evidence type="ECO:0000313" key="2">
    <source>
        <dbReference type="EMBL" id="CCC03557.1"/>
    </source>
</evidence>
<feature type="domain" description="Tetrapyrrole biosynthesis uroporphyrinogen III synthase" evidence="1">
    <location>
        <begin position="40"/>
        <end position="217"/>
    </location>
</feature>
<accession>F8KD89</accession>
<organism evidence="2">
    <name type="scientific">Limosilactobacillus reuteri subsp. suis (strain ATCC 53608 / LMG 31752 / 1063)</name>
    <name type="common">Lactobacillus reuteri</name>
    <dbReference type="NCBI Taxonomy" id="927703"/>
    <lineage>
        <taxon>Bacteria</taxon>
        <taxon>Bacillati</taxon>
        <taxon>Bacillota</taxon>
        <taxon>Bacilli</taxon>
        <taxon>Lactobacillales</taxon>
        <taxon>Lactobacillaceae</taxon>
        <taxon>Limosilactobacillus</taxon>
    </lineage>
</organism>
<dbReference type="InterPro" id="IPR036108">
    <property type="entry name" value="4pyrrol_syn_uPrphyn_synt_sf"/>
</dbReference>
<dbReference type="Pfam" id="PF02602">
    <property type="entry name" value="HEM4"/>
    <property type="match status" value="1"/>
</dbReference>
<reference evidence="2" key="1">
    <citation type="journal article" date="2011" name="J. Bacteriol.">
        <title>Genome sequence of the vertebrate gut symbiont Lactobacillus reuteri ATCC 53608.</title>
        <authorList>
            <person name="Heavens D."/>
            <person name="Tailford L.E."/>
            <person name="Crossman L."/>
            <person name="Jeffers F."/>
            <person name="Mackenzie D.A."/>
            <person name="Caccamo M."/>
            <person name="Juge N."/>
        </authorList>
    </citation>
    <scope>NUCLEOTIDE SEQUENCE [LARGE SCALE GENOMIC DNA]</scope>
    <source>
        <strain evidence="2">ATCC 53608</strain>
    </source>
</reference>
<dbReference type="Gene3D" id="3.40.50.10090">
    <property type="match status" value="1"/>
</dbReference>
<dbReference type="SUPFAM" id="SSF69618">
    <property type="entry name" value="HemD-like"/>
    <property type="match status" value="1"/>
</dbReference>
<protein>
    <submittedName>
        <fullName evidence="2">Uroporphyrinogen-III synthase HemD</fullName>
    </submittedName>
</protein>
<dbReference type="EMBL" id="FR854363">
    <property type="protein sequence ID" value="CCC03557.1"/>
    <property type="molecule type" value="Genomic_DNA"/>
</dbReference>
<reference evidence="2" key="2">
    <citation type="submission" date="2011-05" db="EMBL/GenBank/DDBJ databases">
        <authorList>
            <person name="Davey R."/>
        </authorList>
    </citation>
    <scope>NUCLEOTIDE SEQUENCE</scope>
    <source>
        <strain evidence="2">ATCC 53608</strain>
    </source>
</reference>
<dbReference type="GO" id="GO:0004852">
    <property type="term" value="F:uroporphyrinogen-III synthase activity"/>
    <property type="evidence" value="ECO:0007669"/>
    <property type="project" value="InterPro"/>
</dbReference>
<dbReference type="InterPro" id="IPR003754">
    <property type="entry name" value="4pyrrol_synth_uPrphyn_synth"/>
</dbReference>
<accession>A0A0S4NN91</accession>
<dbReference type="GO" id="GO:0033014">
    <property type="term" value="P:tetrapyrrole biosynthetic process"/>
    <property type="evidence" value="ECO:0007669"/>
    <property type="project" value="InterPro"/>
</dbReference>
<sequence length="236" mass="27409">MAILITYPKHKIPLYWRMRLEQQEDVIYFPFRVLKPVKLSREEIQQVKKSATLVITSLYGAKVFIEELSKLNKAATIYVLSDKIKKVLQEKIKNPIKVAESENRNALLKDLEQQEVTSVCWLIGDKAEKYYDDFIGSKVVIYQNTWDKLHASKGLKIFLKHQITSILVTSSSNFDRMYEVMTKVDSSDYKHVNYYVLGTSTGKYLATKGLKVKVPTEKRDVLAHVLESIWQSERNK</sequence>
<evidence type="ECO:0000259" key="1">
    <source>
        <dbReference type="Pfam" id="PF02602"/>
    </source>
</evidence>
<gene>
    <name evidence="2" type="primary">hemD</name>
    <name evidence="2" type="ORF">LRATCC53608_0805</name>
</gene>